<evidence type="ECO:0000256" key="7">
    <source>
        <dbReference type="ARBA" id="ARBA00031484"/>
    </source>
</evidence>
<dbReference type="InterPro" id="IPR000297">
    <property type="entry name" value="PPIase_PpiC"/>
</dbReference>
<dbReference type="GO" id="GO:0003755">
    <property type="term" value="F:peptidyl-prolyl cis-trans isomerase activity"/>
    <property type="evidence" value="ECO:0007669"/>
    <property type="project" value="UniProtKB-KW"/>
</dbReference>
<dbReference type="EC" id="5.2.1.8" evidence="3"/>
<dbReference type="EMBL" id="CP014674">
    <property type="protein sequence ID" value="AOX16255.1"/>
    <property type="molecule type" value="Genomic_DNA"/>
</dbReference>
<keyword evidence="8" id="KW-0413">Isomerase</keyword>
<evidence type="ECO:0000256" key="5">
    <source>
        <dbReference type="ARBA" id="ARBA00023110"/>
    </source>
</evidence>
<dbReference type="OrthoDB" id="14196at2"/>
<proteinExistence type="inferred from homology"/>
<keyword evidence="5" id="KW-0697">Rotamase</keyword>
<evidence type="ECO:0000313" key="9">
    <source>
        <dbReference type="Proteomes" id="UP000179145"/>
    </source>
</evidence>
<dbReference type="PROSITE" id="PS50198">
    <property type="entry name" value="PPIC_PPIASE_2"/>
    <property type="match status" value="1"/>
</dbReference>
<dbReference type="Pfam" id="PF13616">
    <property type="entry name" value="Rotamase_3"/>
    <property type="match status" value="1"/>
</dbReference>
<dbReference type="Proteomes" id="UP000179145">
    <property type="component" value="Chromosome"/>
</dbReference>
<dbReference type="PANTHER" id="PTHR47245:SF2">
    <property type="entry name" value="PEPTIDYL-PROLYL CIS-TRANS ISOMERASE HP_0175-RELATED"/>
    <property type="match status" value="1"/>
</dbReference>
<dbReference type="AlphaFoldDB" id="A0A1D8URH1"/>
<evidence type="ECO:0000256" key="4">
    <source>
        <dbReference type="ARBA" id="ARBA00018370"/>
    </source>
</evidence>
<keyword evidence="9" id="KW-1185">Reference proteome</keyword>
<dbReference type="RefSeq" id="WP_070402055.1">
    <property type="nucleotide sequence ID" value="NZ_BJVW01000002.1"/>
</dbReference>
<evidence type="ECO:0000313" key="8">
    <source>
        <dbReference type="EMBL" id="AOX16255.1"/>
    </source>
</evidence>
<dbReference type="InterPro" id="IPR027304">
    <property type="entry name" value="Trigger_fact/SurA_dom_sf"/>
</dbReference>
<sequence length="309" mass="32677">MRLTRSALACAAILSGTTLGASAFAAPAPTQTPAASAAPAAPANPNPLIASVDGQQIHLDDVKRAAANLPPQARQLPASTLIGLLVGQLIDQKAIQIQAYKEGLNNKPDVKSQMQEAANSALQNAYLSEKVAPQVTEDAIKQAYQTNYASKKGEQEIHARHILVASESQAQDIIKQLNHGADFAKLAKSVSTDKGSGASGGDLGWFKKGDMLPAFSDAAFKMKPNSISQTPVKTQYGYHVIQVLGTRVAPVPPIEQVHDEIRQQLIRDDVRKIVTEAQSKVKVVRYDAQGKPIDPNAPPAAAPAAPASH</sequence>
<evidence type="ECO:0000256" key="3">
    <source>
        <dbReference type="ARBA" id="ARBA00013194"/>
    </source>
</evidence>
<evidence type="ECO:0000256" key="6">
    <source>
        <dbReference type="ARBA" id="ARBA00030642"/>
    </source>
</evidence>
<evidence type="ECO:0000256" key="1">
    <source>
        <dbReference type="ARBA" id="ARBA00000971"/>
    </source>
</evidence>
<dbReference type="KEGG" id="kba:A0U89_02990"/>
<dbReference type="SUPFAM" id="SSF109998">
    <property type="entry name" value="Triger factor/SurA peptide-binding domain-like"/>
    <property type="match status" value="1"/>
</dbReference>
<dbReference type="InterPro" id="IPR050245">
    <property type="entry name" value="PrsA_foldase"/>
</dbReference>
<dbReference type="InterPro" id="IPR046357">
    <property type="entry name" value="PPIase_dom_sf"/>
</dbReference>
<name>A0A1D8URH1_9PROT</name>
<protein>
    <recommendedName>
        <fullName evidence="4">Parvulin-like PPIase</fullName>
        <ecNumber evidence="3">5.2.1.8</ecNumber>
    </recommendedName>
    <alternativeName>
        <fullName evidence="6">Peptidyl-prolyl cis-trans isomerase plp</fullName>
    </alternativeName>
    <alternativeName>
        <fullName evidence="7">Rotamase plp</fullName>
    </alternativeName>
</protein>
<dbReference type="SUPFAM" id="SSF54534">
    <property type="entry name" value="FKBP-like"/>
    <property type="match status" value="1"/>
</dbReference>
<dbReference type="InterPro" id="IPR023058">
    <property type="entry name" value="PPIase_PpiC_CS"/>
</dbReference>
<dbReference type="PROSITE" id="PS01096">
    <property type="entry name" value="PPIC_PPIASE_1"/>
    <property type="match status" value="1"/>
</dbReference>
<organism evidence="8 9">
    <name type="scientific">Kozakia baliensis</name>
    <dbReference type="NCBI Taxonomy" id="153496"/>
    <lineage>
        <taxon>Bacteria</taxon>
        <taxon>Pseudomonadati</taxon>
        <taxon>Pseudomonadota</taxon>
        <taxon>Alphaproteobacteria</taxon>
        <taxon>Acetobacterales</taxon>
        <taxon>Acetobacteraceae</taxon>
        <taxon>Kozakia</taxon>
    </lineage>
</organism>
<comment type="catalytic activity">
    <reaction evidence="1">
        <text>[protein]-peptidylproline (omega=180) = [protein]-peptidylproline (omega=0)</text>
        <dbReference type="Rhea" id="RHEA:16237"/>
        <dbReference type="Rhea" id="RHEA-COMP:10747"/>
        <dbReference type="Rhea" id="RHEA-COMP:10748"/>
        <dbReference type="ChEBI" id="CHEBI:83833"/>
        <dbReference type="ChEBI" id="CHEBI:83834"/>
        <dbReference type="EC" id="5.2.1.8"/>
    </reaction>
</comment>
<dbReference type="Gene3D" id="3.10.50.40">
    <property type="match status" value="1"/>
</dbReference>
<gene>
    <name evidence="8" type="ORF">A0U89_02990</name>
</gene>
<reference evidence="8 9" key="1">
    <citation type="journal article" date="2016" name="Microb. Cell Fact.">
        <title>Dissection of exopolysaccharide biosynthesis in Kozakia baliensis.</title>
        <authorList>
            <person name="Brandt J.U."/>
            <person name="Jakob F."/>
            <person name="Behr J."/>
            <person name="Geissler A.J."/>
            <person name="Vogel R.F."/>
        </authorList>
    </citation>
    <scope>NUCLEOTIDE SEQUENCE [LARGE SCALE GENOMIC DNA]</scope>
    <source>
        <strain evidence="8 9">DSM 14400</strain>
    </source>
</reference>
<accession>A0A1D8URH1</accession>
<dbReference type="eggNOG" id="COG0760">
    <property type="taxonomic scope" value="Bacteria"/>
</dbReference>
<evidence type="ECO:0000256" key="2">
    <source>
        <dbReference type="ARBA" id="ARBA00007656"/>
    </source>
</evidence>
<dbReference type="STRING" id="153496.A0U89_02990"/>
<comment type="similarity">
    <text evidence="2">Belongs to the PpiC/parvulin rotamase family.</text>
</comment>
<dbReference type="PANTHER" id="PTHR47245">
    <property type="entry name" value="PEPTIDYLPROLYL ISOMERASE"/>
    <property type="match status" value="1"/>
</dbReference>